<dbReference type="PANTHER" id="PTHR37534:SF46">
    <property type="entry name" value="ZN(II)2CYS6 TRANSCRIPTION FACTOR (EUROFUNG)"/>
    <property type="match status" value="1"/>
</dbReference>
<dbReference type="SMART" id="SM00066">
    <property type="entry name" value="GAL4"/>
    <property type="match status" value="1"/>
</dbReference>
<dbReference type="AlphaFoldDB" id="A0A2J6RF18"/>
<protein>
    <recommendedName>
        <fullName evidence="3">Zn(2)-C6 fungal-type domain-containing protein</fullName>
    </recommendedName>
</protein>
<evidence type="ECO:0000256" key="2">
    <source>
        <dbReference type="ARBA" id="ARBA00023242"/>
    </source>
</evidence>
<dbReference type="Pfam" id="PF11951">
    <property type="entry name" value="Fungal_trans_2"/>
    <property type="match status" value="1"/>
</dbReference>
<dbReference type="GO" id="GO:0005634">
    <property type="term" value="C:nucleus"/>
    <property type="evidence" value="ECO:0007669"/>
    <property type="project" value="UniProtKB-SubCell"/>
</dbReference>
<proteinExistence type="predicted"/>
<name>A0A2J6RF18_HYAVF</name>
<dbReference type="PROSITE" id="PS50048">
    <property type="entry name" value="ZN2_CY6_FUNGAL_2"/>
    <property type="match status" value="1"/>
</dbReference>
<evidence type="ECO:0000313" key="5">
    <source>
        <dbReference type="Proteomes" id="UP000235786"/>
    </source>
</evidence>
<evidence type="ECO:0000259" key="3">
    <source>
        <dbReference type="PROSITE" id="PS50048"/>
    </source>
</evidence>
<comment type="subcellular location">
    <subcellularLocation>
        <location evidence="1">Nucleus</location>
    </subcellularLocation>
</comment>
<keyword evidence="5" id="KW-1185">Reference proteome</keyword>
<dbReference type="Gene3D" id="4.10.240.10">
    <property type="entry name" value="Zn(2)-C6 fungal-type DNA-binding domain"/>
    <property type="match status" value="1"/>
</dbReference>
<dbReference type="PANTHER" id="PTHR37534">
    <property type="entry name" value="TRANSCRIPTIONAL ACTIVATOR PROTEIN UGA3"/>
    <property type="match status" value="1"/>
</dbReference>
<dbReference type="Pfam" id="PF00172">
    <property type="entry name" value="Zn_clus"/>
    <property type="match status" value="1"/>
</dbReference>
<dbReference type="SUPFAM" id="SSF57701">
    <property type="entry name" value="Zn2/Cys6 DNA-binding domain"/>
    <property type="match status" value="1"/>
</dbReference>
<dbReference type="InterPro" id="IPR036864">
    <property type="entry name" value="Zn2-C6_fun-type_DNA-bd_sf"/>
</dbReference>
<dbReference type="Proteomes" id="UP000235786">
    <property type="component" value="Unassembled WGS sequence"/>
</dbReference>
<evidence type="ECO:0000256" key="1">
    <source>
        <dbReference type="ARBA" id="ARBA00004123"/>
    </source>
</evidence>
<organism evidence="4 5">
    <name type="scientific">Hyaloscypha variabilis (strain UAMH 11265 / GT02V1 / F)</name>
    <name type="common">Meliniomyces variabilis</name>
    <dbReference type="NCBI Taxonomy" id="1149755"/>
    <lineage>
        <taxon>Eukaryota</taxon>
        <taxon>Fungi</taxon>
        <taxon>Dikarya</taxon>
        <taxon>Ascomycota</taxon>
        <taxon>Pezizomycotina</taxon>
        <taxon>Leotiomycetes</taxon>
        <taxon>Helotiales</taxon>
        <taxon>Hyaloscyphaceae</taxon>
        <taxon>Hyaloscypha</taxon>
        <taxon>Hyaloscypha variabilis</taxon>
    </lineage>
</organism>
<dbReference type="PROSITE" id="PS00463">
    <property type="entry name" value="ZN2_CY6_FUNGAL_1"/>
    <property type="match status" value="1"/>
</dbReference>
<accession>A0A2J6RF18</accession>
<dbReference type="GO" id="GO:0000981">
    <property type="term" value="F:DNA-binding transcription factor activity, RNA polymerase II-specific"/>
    <property type="evidence" value="ECO:0007669"/>
    <property type="project" value="InterPro"/>
</dbReference>
<sequence length="609" mass="69327">MSNPPSENLRQKKGCNACRSSKVKCDEKRPSCGACAKRNRQCSWPSPELRLSARRRGYGPVKSREPRSFPPLIPKASIIPTVCSAERELLQAQLDVTSHEDSFLEEELWASMGVDSDYTMSSVPFDYAMGISQPMGSIPAGFGALDPEAPFSNFGEFLNPTVQPVFRTLSDHHIPAANSLVLSTTEVQALDHYQKAFSIYRTTKLPRWSTHRLLLDLASQNAMIMHFILAVSINDVCYRHENGSSEEAKKHFKIALRDLVALVKEDAAENYKLIMTAFLFLYLYVPKQRSIPPHTIDQLSMTVRDFIKSHKLDSLCLESSSETLSASKHTLSDRNVLARLIIWTYDEDVKCGFQGYGGHLAKYLTATRERTMAVYEVSRVVLRAFWGSNYPKDQADDDDDNAMELELLWILTALWQDINELAGKTSSEYTESCWDIEQRFSLIQKKYSSVFQNSAMTNMPRTRVQMNADYDVVLYNALRVYYFRTMVADAESEAPPYIGIALKNIMTIVRQTFASNGNELYDRLQWPLFLAGIETDDGFYSDWILSRLPKNRARAALETVIQRQTYSEKTLRRLTIYQIRCLLFESQAIGSSALPGTGQRSFWDSLERF</sequence>
<dbReference type="OrthoDB" id="648861at2759"/>
<dbReference type="CDD" id="cd00067">
    <property type="entry name" value="GAL4"/>
    <property type="match status" value="1"/>
</dbReference>
<evidence type="ECO:0000313" key="4">
    <source>
        <dbReference type="EMBL" id="PMD37109.1"/>
    </source>
</evidence>
<dbReference type="InterPro" id="IPR001138">
    <property type="entry name" value="Zn2Cys6_DnaBD"/>
</dbReference>
<reference evidence="4 5" key="1">
    <citation type="submission" date="2016-04" db="EMBL/GenBank/DDBJ databases">
        <title>A degradative enzymes factory behind the ericoid mycorrhizal symbiosis.</title>
        <authorList>
            <consortium name="DOE Joint Genome Institute"/>
            <person name="Martino E."/>
            <person name="Morin E."/>
            <person name="Grelet G."/>
            <person name="Kuo A."/>
            <person name="Kohler A."/>
            <person name="Daghino S."/>
            <person name="Barry K."/>
            <person name="Choi C."/>
            <person name="Cichocki N."/>
            <person name="Clum A."/>
            <person name="Copeland A."/>
            <person name="Hainaut M."/>
            <person name="Haridas S."/>
            <person name="Labutti K."/>
            <person name="Lindquist E."/>
            <person name="Lipzen A."/>
            <person name="Khouja H.-R."/>
            <person name="Murat C."/>
            <person name="Ohm R."/>
            <person name="Olson A."/>
            <person name="Spatafora J."/>
            <person name="Veneault-Fourrey C."/>
            <person name="Henrissat B."/>
            <person name="Grigoriev I."/>
            <person name="Martin F."/>
            <person name="Perotto S."/>
        </authorList>
    </citation>
    <scope>NUCLEOTIDE SEQUENCE [LARGE SCALE GENOMIC DNA]</scope>
    <source>
        <strain evidence="4 5">F</strain>
    </source>
</reference>
<dbReference type="GO" id="GO:0008270">
    <property type="term" value="F:zinc ion binding"/>
    <property type="evidence" value="ECO:0007669"/>
    <property type="project" value="InterPro"/>
</dbReference>
<dbReference type="EMBL" id="KZ613950">
    <property type="protein sequence ID" value="PMD37109.1"/>
    <property type="molecule type" value="Genomic_DNA"/>
</dbReference>
<gene>
    <name evidence="4" type="ORF">L207DRAFT_94043</name>
</gene>
<keyword evidence="2" id="KW-0539">Nucleus</keyword>
<dbReference type="InterPro" id="IPR021858">
    <property type="entry name" value="Fun_TF"/>
</dbReference>
<feature type="domain" description="Zn(2)-C6 fungal-type" evidence="3">
    <location>
        <begin position="14"/>
        <end position="44"/>
    </location>
</feature>